<dbReference type="SMART" id="SM00358">
    <property type="entry name" value="DSRM"/>
    <property type="match status" value="1"/>
</dbReference>
<dbReference type="GO" id="GO:0006397">
    <property type="term" value="P:mRNA processing"/>
    <property type="evidence" value="ECO:0007669"/>
    <property type="project" value="UniProtKB-UniRule"/>
</dbReference>
<comment type="subunit">
    <text evidence="8">Homodimer.</text>
</comment>
<dbReference type="InterPro" id="IPR011907">
    <property type="entry name" value="RNase_III"/>
</dbReference>
<gene>
    <name evidence="8" type="primary">rnc</name>
    <name evidence="11" type="ORF">EV195_101355</name>
</gene>
<dbReference type="InterPro" id="IPR036389">
    <property type="entry name" value="RNase_III_sf"/>
</dbReference>
<accession>A0A4R2P0M2</accession>
<dbReference type="PROSITE" id="PS00517">
    <property type="entry name" value="RNASE_3_1"/>
    <property type="match status" value="1"/>
</dbReference>
<keyword evidence="5 8" id="KW-0255">Endonuclease</keyword>
<keyword evidence="8" id="KW-0699">rRNA-binding</keyword>
<dbReference type="Gene3D" id="1.10.1520.10">
    <property type="entry name" value="Ribonuclease III domain"/>
    <property type="match status" value="1"/>
</dbReference>
<comment type="caution">
    <text evidence="11">The sequence shown here is derived from an EMBL/GenBank/DDBJ whole genome shotgun (WGS) entry which is preliminary data.</text>
</comment>
<dbReference type="EC" id="3.1.26.3" evidence="8"/>
<comment type="function">
    <text evidence="8">Digests double-stranded RNA. Involved in the processing of primary rRNA transcript to yield the immediate precursors to the large and small rRNAs (23S and 16S). Processes some mRNAs, and tRNAs when they are encoded in the rRNA operon. Processes pre-crRNA and tracrRNA of type II CRISPR loci if present in the organism.</text>
</comment>
<dbReference type="PANTHER" id="PTHR11207:SF0">
    <property type="entry name" value="RIBONUCLEASE 3"/>
    <property type="match status" value="1"/>
</dbReference>
<evidence type="ECO:0000256" key="7">
    <source>
        <dbReference type="ARBA" id="ARBA00022884"/>
    </source>
</evidence>
<dbReference type="EMBL" id="SLXM01000001">
    <property type="protein sequence ID" value="TCP28193.1"/>
    <property type="molecule type" value="Genomic_DNA"/>
</dbReference>
<evidence type="ECO:0000256" key="8">
    <source>
        <dbReference type="HAMAP-Rule" id="MF_00104"/>
    </source>
</evidence>
<dbReference type="SUPFAM" id="SSF54768">
    <property type="entry name" value="dsRNA-binding domain-like"/>
    <property type="match status" value="1"/>
</dbReference>
<dbReference type="GO" id="GO:0010468">
    <property type="term" value="P:regulation of gene expression"/>
    <property type="evidence" value="ECO:0007669"/>
    <property type="project" value="TreeGrafter"/>
</dbReference>
<dbReference type="GO" id="GO:0046872">
    <property type="term" value="F:metal ion binding"/>
    <property type="evidence" value="ECO:0007669"/>
    <property type="project" value="UniProtKB-KW"/>
</dbReference>
<evidence type="ECO:0000256" key="3">
    <source>
        <dbReference type="ARBA" id="ARBA00022664"/>
    </source>
</evidence>
<dbReference type="PANTHER" id="PTHR11207">
    <property type="entry name" value="RIBONUCLEASE III"/>
    <property type="match status" value="1"/>
</dbReference>
<organism evidence="11 12">
    <name type="scientific">Tenacibaculum skagerrakense</name>
    <dbReference type="NCBI Taxonomy" id="186571"/>
    <lineage>
        <taxon>Bacteria</taxon>
        <taxon>Pseudomonadati</taxon>
        <taxon>Bacteroidota</taxon>
        <taxon>Flavobacteriia</taxon>
        <taxon>Flavobacteriales</taxon>
        <taxon>Flavobacteriaceae</taxon>
        <taxon>Tenacibaculum</taxon>
    </lineage>
</organism>
<keyword evidence="8" id="KW-0460">Magnesium</keyword>
<dbReference type="CDD" id="cd10845">
    <property type="entry name" value="DSRM_RNAse_III_family"/>
    <property type="match status" value="1"/>
</dbReference>
<dbReference type="InterPro" id="IPR000999">
    <property type="entry name" value="RNase_III_dom"/>
</dbReference>
<dbReference type="OrthoDB" id="9805026at2"/>
<dbReference type="PROSITE" id="PS50142">
    <property type="entry name" value="RNASE_3_2"/>
    <property type="match status" value="1"/>
</dbReference>
<evidence type="ECO:0000256" key="2">
    <source>
        <dbReference type="ARBA" id="ARBA00010183"/>
    </source>
</evidence>
<keyword evidence="7 8" id="KW-0694">RNA-binding</keyword>
<evidence type="ECO:0000259" key="10">
    <source>
        <dbReference type="PROSITE" id="PS50142"/>
    </source>
</evidence>
<evidence type="ECO:0000313" key="12">
    <source>
        <dbReference type="Proteomes" id="UP000294564"/>
    </source>
</evidence>
<evidence type="ECO:0000313" key="11">
    <source>
        <dbReference type="EMBL" id="TCP28193.1"/>
    </source>
</evidence>
<keyword evidence="12" id="KW-1185">Reference proteome</keyword>
<dbReference type="GO" id="GO:0004525">
    <property type="term" value="F:ribonuclease III activity"/>
    <property type="evidence" value="ECO:0007669"/>
    <property type="project" value="UniProtKB-UniRule"/>
</dbReference>
<dbReference type="PROSITE" id="PS50137">
    <property type="entry name" value="DS_RBD"/>
    <property type="match status" value="1"/>
</dbReference>
<feature type="active site" evidence="8">
    <location>
        <position position="65"/>
    </location>
</feature>
<keyword evidence="4 8" id="KW-0540">Nuclease</keyword>
<keyword evidence="8" id="KW-0698">rRNA processing</keyword>
<feature type="active site" evidence="8">
    <location>
        <position position="133"/>
    </location>
</feature>
<comment type="similarity">
    <text evidence="2">Belongs to the ribonuclease III family.</text>
</comment>
<comment type="catalytic activity">
    <reaction evidence="1 8">
        <text>Endonucleolytic cleavage to 5'-phosphomonoester.</text>
        <dbReference type="EC" id="3.1.26.3"/>
    </reaction>
</comment>
<keyword evidence="6 8" id="KW-0378">Hydrolase</keyword>
<dbReference type="SMART" id="SM00535">
    <property type="entry name" value="RIBOc"/>
    <property type="match status" value="1"/>
</dbReference>
<dbReference type="GO" id="GO:0006364">
    <property type="term" value="P:rRNA processing"/>
    <property type="evidence" value="ECO:0007669"/>
    <property type="project" value="UniProtKB-UniRule"/>
</dbReference>
<dbReference type="Pfam" id="PF00035">
    <property type="entry name" value="dsrm"/>
    <property type="match status" value="1"/>
</dbReference>
<evidence type="ECO:0000256" key="5">
    <source>
        <dbReference type="ARBA" id="ARBA00022759"/>
    </source>
</evidence>
<dbReference type="GO" id="GO:0019843">
    <property type="term" value="F:rRNA binding"/>
    <property type="evidence" value="ECO:0007669"/>
    <property type="project" value="UniProtKB-KW"/>
</dbReference>
<keyword evidence="8" id="KW-0963">Cytoplasm</keyword>
<feature type="domain" description="DRBM" evidence="9">
    <location>
        <begin position="172"/>
        <end position="240"/>
    </location>
</feature>
<dbReference type="CDD" id="cd00593">
    <property type="entry name" value="RIBOc"/>
    <property type="match status" value="1"/>
</dbReference>
<keyword evidence="3 8" id="KW-0507">mRNA processing</keyword>
<keyword evidence="8" id="KW-0479">Metal-binding</keyword>
<dbReference type="GO" id="GO:0005737">
    <property type="term" value="C:cytoplasm"/>
    <property type="evidence" value="ECO:0007669"/>
    <property type="project" value="UniProtKB-SubCell"/>
</dbReference>
<name>A0A4R2P0M2_9FLAO</name>
<evidence type="ECO:0000256" key="1">
    <source>
        <dbReference type="ARBA" id="ARBA00000109"/>
    </source>
</evidence>
<evidence type="ECO:0000259" key="9">
    <source>
        <dbReference type="PROSITE" id="PS50137"/>
    </source>
</evidence>
<protein>
    <recommendedName>
        <fullName evidence="8">Ribonuclease 3</fullName>
        <ecNumber evidence="8">3.1.26.3</ecNumber>
    </recommendedName>
    <alternativeName>
        <fullName evidence="8">Ribonuclease III</fullName>
        <shortName evidence="8">RNase III</shortName>
    </alternativeName>
</protein>
<dbReference type="SUPFAM" id="SSF69065">
    <property type="entry name" value="RNase III domain-like"/>
    <property type="match status" value="1"/>
</dbReference>
<dbReference type="GO" id="GO:0008033">
    <property type="term" value="P:tRNA processing"/>
    <property type="evidence" value="ECO:0007669"/>
    <property type="project" value="UniProtKB-KW"/>
</dbReference>
<dbReference type="GO" id="GO:0003725">
    <property type="term" value="F:double-stranded RNA binding"/>
    <property type="evidence" value="ECO:0007669"/>
    <property type="project" value="TreeGrafter"/>
</dbReference>
<evidence type="ECO:0000256" key="4">
    <source>
        <dbReference type="ARBA" id="ARBA00022722"/>
    </source>
</evidence>
<feature type="domain" description="RNase III" evidence="10">
    <location>
        <begin position="36"/>
        <end position="144"/>
    </location>
</feature>
<keyword evidence="8" id="KW-0819">tRNA processing</keyword>
<comment type="cofactor">
    <cofactor evidence="8">
        <name>Mg(2+)</name>
        <dbReference type="ChEBI" id="CHEBI:18420"/>
    </cofactor>
</comment>
<dbReference type="NCBIfam" id="TIGR02191">
    <property type="entry name" value="RNaseIII"/>
    <property type="match status" value="1"/>
</dbReference>
<dbReference type="HAMAP" id="MF_00104">
    <property type="entry name" value="RNase_III"/>
    <property type="match status" value="1"/>
</dbReference>
<dbReference type="Proteomes" id="UP000294564">
    <property type="component" value="Unassembled WGS sequence"/>
</dbReference>
<dbReference type="AlphaFoldDB" id="A0A4R2P0M2"/>
<feature type="binding site" evidence="8">
    <location>
        <position position="61"/>
    </location>
    <ligand>
        <name>Mg(2+)</name>
        <dbReference type="ChEBI" id="CHEBI:18420"/>
    </ligand>
</feature>
<sequence>MNFLRKIVNPKTKEDEEFYYDLKALLNFKPIKLFHYKKAFIHRSLKMTDSKGKPINYERLEFLGDAILGSVIASFLYKEAPKGDEGYLTQMRSKVVSRESLNKLGKDLDLIRFVQSNINQNQIGENIHGNIFEALVGAIYLDRGYNYCHQFIYDQVIIPYVDLQKLENKISSYKGYIIEWCQKTKRKYVFESFEDTGRQVQKHFSVIVYIDGQKIAKGRATSKKKAEEMAAKRVYYSFQNEINDTE</sequence>
<dbReference type="Pfam" id="PF14622">
    <property type="entry name" value="Ribonucleas_3_3"/>
    <property type="match status" value="1"/>
</dbReference>
<evidence type="ECO:0000256" key="6">
    <source>
        <dbReference type="ARBA" id="ARBA00022801"/>
    </source>
</evidence>
<dbReference type="InterPro" id="IPR014720">
    <property type="entry name" value="dsRBD_dom"/>
</dbReference>
<dbReference type="Gene3D" id="3.30.160.20">
    <property type="match status" value="1"/>
</dbReference>
<dbReference type="RefSeq" id="WP_132792052.1">
    <property type="nucleotide sequence ID" value="NZ_SLXM01000001.1"/>
</dbReference>
<feature type="binding site" evidence="8">
    <location>
        <position position="130"/>
    </location>
    <ligand>
        <name>Mg(2+)</name>
        <dbReference type="ChEBI" id="CHEBI:18420"/>
    </ligand>
</feature>
<proteinExistence type="inferred from homology"/>
<feature type="binding site" evidence="8">
    <location>
        <position position="133"/>
    </location>
    <ligand>
        <name>Mg(2+)</name>
        <dbReference type="ChEBI" id="CHEBI:18420"/>
    </ligand>
</feature>
<comment type="subcellular location">
    <subcellularLocation>
        <location evidence="8">Cytoplasm</location>
    </subcellularLocation>
</comment>
<reference evidence="11 12" key="1">
    <citation type="submission" date="2019-03" db="EMBL/GenBank/DDBJ databases">
        <title>Genomic Encyclopedia of Type Strains, Phase IV (KMG-IV): sequencing the most valuable type-strain genomes for metagenomic binning, comparative biology and taxonomic classification.</title>
        <authorList>
            <person name="Goeker M."/>
        </authorList>
    </citation>
    <scope>NUCLEOTIDE SEQUENCE [LARGE SCALE GENOMIC DNA]</scope>
    <source>
        <strain evidence="11 12">DSM 14836</strain>
    </source>
</reference>